<dbReference type="Gene3D" id="3.40.50.720">
    <property type="entry name" value="NAD(P)-binding Rossmann-like Domain"/>
    <property type="match status" value="1"/>
</dbReference>
<organism evidence="3 4">
    <name type="scientific">Mesorhizobium opportunistum</name>
    <dbReference type="NCBI Taxonomy" id="593909"/>
    <lineage>
        <taxon>Bacteria</taxon>
        <taxon>Pseudomonadati</taxon>
        <taxon>Pseudomonadota</taxon>
        <taxon>Alphaproteobacteria</taxon>
        <taxon>Hyphomicrobiales</taxon>
        <taxon>Phyllobacteriaceae</taxon>
        <taxon>Mesorhizobium</taxon>
    </lineage>
</organism>
<keyword evidence="1" id="KW-0520">NAD</keyword>
<dbReference type="PANTHER" id="PTHR43574">
    <property type="entry name" value="EPIMERASE-RELATED"/>
    <property type="match status" value="1"/>
</dbReference>
<comment type="caution">
    <text evidence="3">The sequence shown here is derived from an EMBL/GenBank/DDBJ whole genome shotgun (WGS) entry which is preliminary data.</text>
</comment>
<protein>
    <submittedName>
        <fullName evidence="3">NAD-dependent epimerase/dehydratase family protein</fullName>
    </submittedName>
</protein>
<sequence>MRYFVTGTAGFIGFHLARHLLDEGHSVTGFDGMTPYYDVALKQSRHALLQRYGAFRFHIGQLEDMDALRRAADLAKPDVIVHLAAQAGVRYSIDNPRSYTDSNLVGSFNVLELARDLKPRHLLLASTSSVYGANDTTPFVETDQTDWPLTFYAATKKAVEAMSHSYSHLFQIPMTSFRFFTVYGPWGRPDMALFKFVDAIENGRPIEIYGEGAMRRDFTYVDDLVEAIVRLIGCAPVSGQPVSGPDVVDTLSPVAPWRVVNIGGGQPVELLSFIETIENCLAKRAIRKSLPMQSGDMSVTYADPRLLQTLTGFRPETSVEDGVAAFVRWYLQERPARPTIAA</sequence>
<dbReference type="EMBL" id="JAMYPJ010000031">
    <property type="protein sequence ID" value="MER8935324.1"/>
    <property type="molecule type" value="Genomic_DNA"/>
</dbReference>
<dbReference type="PRINTS" id="PR01713">
    <property type="entry name" value="NUCEPIMERASE"/>
</dbReference>
<evidence type="ECO:0000313" key="3">
    <source>
        <dbReference type="EMBL" id="MER8935324.1"/>
    </source>
</evidence>
<dbReference type="Pfam" id="PF01370">
    <property type="entry name" value="Epimerase"/>
    <property type="match status" value="1"/>
</dbReference>
<feature type="domain" description="NAD-dependent epimerase/dehydratase" evidence="2">
    <location>
        <begin position="4"/>
        <end position="232"/>
    </location>
</feature>
<dbReference type="Proteomes" id="UP001464387">
    <property type="component" value="Unassembled WGS sequence"/>
</dbReference>
<accession>A0ABV1YJG6</accession>
<evidence type="ECO:0000313" key="4">
    <source>
        <dbReference type="Proteomes" id="UP001464387"/>
    </source>
</evidence>
<name>A0ABV1YJG6_9HYPH</name>
<keyword evidence="4" id="KW-1185">Reference proteome</keyword>
<dbReference type="InterPro" id="IPR036291">
    <property type="entry name" value="NAD(P)-bd_dom_sf"/>
</dbReference>
<evidence type="ECO:0000259" key="2">
    <source>
        <dbReference type="Pfam" id="PF01370"/>
    </source>
</evidence>
<reference evidence="3 4" key="1">
    <citation type="journal article" date="2024" name="Proc. Natl. Acad. Sci. U.S.A.">
        <title>The evolutionary genomics of adaptation to stress in wild rhizobium bacteria.</title>
        <authorList>
            <person name="Kehlet-Delgado H."/>
            <person name="Montoya A.P."/>
            <person name="Jensen K.T."/>
            <person name="Wendlandt C.E."/>
            <person name="Dexheimer C."/>
            <person name="Roberts M."/>
            <person name="Torres Martinez L."/>
            <person name="Friesen M.L."/>
            <person name="Griffitts J.S."/>
            <person name="Porter S.S."/>
        </authorList>
    </citation>
    <scope>NUCLEOTIDE SEQUENCE [LARGE SCALE GENOMIC DNA]</scope>
    <source>
        <strain evidence="3 4">M0729</strain>
    </source>
</reference>
<proteinExistence type="predicted"/>
<dbReference type="SUPFAM" id="SSF51735">
    <property type="entry name" value="NAD(P)-binding Rossmann-fold domains"/>
    <property type="match status" value="1"/>
</dbReference>
<gene>
    <name evidence="3" type="ORF">NKI33_20485</name>
</gene>
<dbReference type="InterPro" id="IPR001509">
    <property type="entry name" value="Epimerase_deHydtase"/>
</dbReference>
<evidence type="ECO:0000256" key="1">
    <source>
        <dbReference type="ARBA" id="ARBA00023027"/>
    </source>
</evidence>
<dbReference type="RefSeq" id="WP_287269655.1">
    <property type="nucleotide sequence ID" value="NZ_JAMYMY010000045.1"/>
</dbReference>